<evidence type="ECO:0000313" key="2">
    <source>
        <dbReference type="Proteomes" id="UP000012019"/>
    </source>
</evidence>
<sequence>MQDSPSDHFNASPVLLKRPSQSRWSSFTWQLLGIQPAIANEVIEKARQDGELLSLPAMRIQLYPQFCEAYHVNLTSNQPGVYLVCQDAPAAEQPRPLLLTVDFDEAASYMEAGQQVLEAPLAGELCVWLERYVIAHYRPQAPKKRRRQNWQPEQEQS</sequence>
<proteinExistence type="predicted"/>
<evidence type="ECO:0000313" key="1">
    <source>
        <dbReference type="EMBL" id="EMR13897.1"/>
    </source>
</evidence>
<name>M7P322_9GAMM</name>
<keyword evidence="2" id="KW-1185">Reference proteome</keyword>
<comment type="caution">
    <text evidence="1">The sequence shown here is derived from an EMBL/GenBank/DDBJ whole genome shotgun (WGS) entry which is preliminary data.</text>
</comment>
<dbReference type="OrthoDB" id="5796920at2"/>
<dbReference type="RefSeq" id="WP_009725544.1">
    <property type="nucleotide sequence ID" value="NZ_APHR01000011.1"/>
</dbReference>
<accession>M7P322</accession>
<gene>
    <name evidence="1" type="ORF">MPL1_02518</name>
</gene>
<dbReference type="InterPro" id="IPR021736">
    <property type="entry name" value="DUF3305"/>
</dbReference>
<reference evidence="1 2" key="1">
    <citation type="journal article" date="2013" name="Genome Announc.">
        <title>Draft Genome Sequence of Methylophaga lonarensis MPLT, a Haloalkaliphilic (Non-Methane-Utilizing) Methylotroph.</title>
        <authorList>
            <person name="Shetty S.A."/>
            <person name="Marathe N.P."/>
            <person name="Munot H."/>
            <person name="Antony C.P."/>
            <person name="Dhotre D.P."/>
            <person name="Murrell J.C."/>
            <person name="Shouche Y.S."/>
        </authorList>
    </citation>
    <scope>NUCLEOTIDE SEQUENCE [LARGE SCALE GENOMIC DNA]</scope>
    <source>
        <strain evidence="1 2">MPL</strain>
    </source>
</reference>
<dbReference type="AlphaFoldDB" id="M7P322"/>
<dbReference type="eggNOG" id="COG0746">
    <property type="taxonomic scope" value="Bacteria"/>
</dbReference>
<dbReference type="STRING" id="1286106.MPL1_02518"/>
<dbReference type="Pfam" id="PF11749">
    <property type="entry name" value="DUF3305"/>
    <property type="match status" value="1"/>
</dbReference>
<evidence type="ECO:0008006" key="3">
    <source>
        <dbReference type="Google" id="ProtNLM"/>
    </source>
</evidence>
<dbReference type="Proteomes" id="UP000012019">
    <property type="component" value="Unassembled WGS sequence"/>
</dbReference>
<protein>
    <recommendedName>
        <fullName evidence="3">DUF3305 domain-containing protein</fullName>
    </recommendedName>
</protein>
<organism evidence="1 2">
    <name type="scientific">Methylophaga lonarensis MPL</name>
    <dbReference type="NCBI Taxonomy" id="1286106"/>
    <lineage>
        <taxon>Bacteria</taxon>
        <taxon>Pseudomonadati</taxon>
        <taxon>Pseudomonadota</taxon>
        <taxon>Gammaproteobacteria</taxon>
        <taxon>Thiotrichales</taxon>
        <taxon>Piscirickettsiaceae</taxon>
        <taxon>Methylophaga</taxon>
    </lineage>
</organism>
<dbReference type="EMBL" id="APHR01000011">
    <property type="protein sequence ID" value="EMR13897.1"/>
    <property type="molecule type" value="Genomic_DNA"/>
</dbReference>
<dbReference type="PATRIC" id="fig|1286106.3.peg.502"/>